<dbReference type="GO" id="GO:0140662">
    <property type="term" value="F:ATP-dependent protein folding chaperone"/>
    <property type="evidence" value="ECO:0007669"/>
    <property type="project" value="InterPro"/>
</dbReference>
<dbReference type="Proteomes" id="UP000001064">
    <property type="component" value="Unassembled WGS sequence"/>
</dbReference>
<reference evidence="8" key="1">
    <citation type="journal article" date="2011" name="Genome Biol.">
        <title>Comparative genomics of the social amoebae Dictyostelium discoideum and Dictyostelium purpureum.</title>
        <authorList>
            <consortium name="US DOE Joint Genome Institute (JGI-PGF)"/>
            <person name="Sucgang R."/>
            <person name="Kuo A."/>
            <person name="Tian X."/>
            <person name="Salerno W."/>
            <person name="Parikh A."/>
            <person name="Feasley C.L."/>
            <person name="Dalin E."/>
            <person name="Tu H."/>
            <person name="Huang E."/>
            <person name="Barry K."/>
            <person name="Lindquist E."/>
            <person name="Shapiro H."/>
            <person name="Bruce D."/>
            <person name="Schmutz J."/>
            <person name="Salamov A."/>
            <person name="Fey P."/>
            <person name="Gaudet P."/>
            <person name="Anjard C."/>
            <person name="Babu M.M."/>
            <person name="Basu S."/>
            <person name="Bushmanova Y."/>
            <person name="van der Wel H."/>
            <person name="Katoh-Kurasawa M."/>
            <person name="Dinh C."/>
            <person name="Coutinho P.M."/>
            <person name="Saito T."/>
            <person name="Elias M."/>
            <person name="Schaap P."/>
            <person name="Kay R.R."/>
            <person name="Henrissat B."/>
            <person name="Eichinger L."/>
            <person name="Rivero F."/>
            <person name="Putnam N.H."/>
            <person name="West C.M."/>
            <person name="Loomis W.F."/>
            <person name="Chisholm R.L."/>
            <person name="Shaulsky G."/>
            <person name="Strassmann J.E."/>
            <person name="Queller D.C."/>
            <person name="Kuspa A."/>
            <person name="Grigoriev I.V."/>
        </authorList>
    </citation>
    <scope>NUCLEOTIDE SEQUENCE [LARGE SCALE GENOMIC DNA]</scope>
    <source>
        <strain evidence="8">QSDP1</strain>
    </source>
</reference>
<evidence type="ECO:0000313" key="8">
    <source>
        <dbReference type="Proteomes" id="UP000001064"/>
    </source>
</evidence>
<proteinExistence type="inferred from homology"/>
<comment type="similarity">
    <text evidence="1">Belongs to the TCP-1 chaperonin family.</text>
</comment>
<dbReference type="InterPro" id="IPR017998">
    <property type="entry name" value="Chaperone_TCP-1"/>
</dbReference>
<dbReference type="PANTHER" id="PTHR11353">
    <property type="entry name" value="CHAPERONIN"/>
    <property type="match status" value="1"/>
</dbReference>
<dbReference type="SUPFAM" id="SSF52029">
    <property type="entry name" value="GroEL apical domain-like"/>
    <property type="match status" value="1"/>
</dbReference>
<evidence type="ECO:0000256" key="5">
    <source>
        <dbReference type="ARBA" id="ARBA00024677"/>
    </source>
</evidence>
<dbReference type="Gene3D" id="1.10.560.10">
    <property type="entry name" value="GroEL-like equatorial domain"/>
    <property type="match status" value="2"/>
</dbReference>
<evidence type="ECO:0000256" key="1">
    <source>
        <dbReference type="ARBA" id="ARBA00008020"/>
    </source>
</evidence>
<sequence length="638" mass="72012">MDFSDFLNEKLFVLDDTIKTSSVKGSTDLKLCLVSAISLTDFIKSSLGPKSGDKLIVDENGDIIVTNDGYSIIKYLSRSSKIESDNDNSGNNSYNIGNNINDNNNNNNNNNNNTSSNNQTFSNKSTIERKRFQSIIELLIDTCRTQERLYGDGTTSVLVLVGALCSNAMKLIYEKGIPPHKVVESFQKSLKIALKLLNNYYLPVKTTYDNSNTSIENNCNEITLEKVTQSSLLSKSISFYKKELTNISIQSVNLIFDYCKSIYNNNKIIDSNNNNNINNDINKNNIKIDQKRIKIKCIEGSKLEDTKLIKGVLIKRFFSHKNMPKIIVNSNILVLSCPLEFPKPKTNFSITVNSLEEYESILKVKSQYYQNIIAIIEAIGVTNLVIVCQWGIDQEINQYLSNKKISAVCWVPGDDLERISSINNYIGHCERISEIVMGNDSSNRYIEFSGCTYSSTVTILVRGGSKEMCEETVQCLRDSIHIASGCLKNPKVVPSGGSTELFLYSQFQNQQFFNNSDNNKKEFSTIQIMAMRSWSESLLSIPITLLENGGYDCQDILMKLIKLHNETNINKYYGVDINNIESFDLYSCNQEKLLNENQSIIQDMKFKSWELLGLKKSILKLATETACMLLSIDSFISL</sequence>
<keyword evidence="8" id="KW-1185">Reference proteome</keyword>
<dbReference type="InterPro" id="IPR027413">
    <property type="entry name" value="GROEL-like_equatorial_sf"/>
</dbReference>
<feature type="compositionally biased region" description="Low complexity" evidence="6">
    <location>
        <begin position="87"/>
        <end position="118"/>
    </location>
</feature>
<dbReference type="PROSITE" id="PS00750">
    <property type="entry name" value="TCP1_1"/>
    <property type="match status" value="1"/>
</dbReference>
<dbReference type="InterPro" id="IPR002423">
    <property type="entry name" value="Cpn60/GroEL/TCP-1"/>
</dbReference>
<feature type="region of interest" description="Disordered" evidence="6">
    <location>
        <begin position="82"/>
        <end position="123"/>
    </location>
</feature>
<dbReference type="FunCoup" id="F0ZFH2">
    <property type="interactions" value="458"/>
</dbReference>
<organism evidence="7 8">
    <name type="scientific">Dictyostelium purpureum</name>
    <name type="common">Slime mold</name>
    <dbReference type="NCBI Taxonomy" id="5786"/>
    <lineage>
        <taxon>Eukaryota</taxon>
        <taxon>Amoebozoa</taxon>
        <taxon>Evosea</taxon>
        <taxon>Eumycetozoa</taxon>
        <taxon>Dictyostelia</taxon>
        <taxon>Dictyosteliales</taxon>
        <taxon>Dictyosteliaceae</taxon>
        <taxon>Dictyostelium</taxon>
    </lineage>
</organism>
<dbReference type="Gene3D" id="3.30.260.10">
    <property type="entry name" value="TCP-1-like chaperonin intermediate domain"/>
    <property type="match status" value="1"/>
</dbReference>
<dbReference type="GO" id="GO:0016887">
    <property type="term" value="F:ATP hydrolysis activity"/>
    <property type="evidence" value="ECO:0007669"/>
    <property type="project" value="InterPro"/>
</dbReference>
<dbReference type="GO" id="GO:0006457">
    <property type="term" value="P:protein folding"/>
    <property type="evidence" value="ECO:0000318"/>
    <property type="project" value="GO_Central"/>
</dbReference>
<evidence type="ECO:0000256" key="3">
    <source>
        <dbReference type="ARBA" id="ARBA00022840"/>
    </source>
</evidence>
<evidence type="ECO:0000256" key="6">
    <source>
        <dbReference type="SAM" id="MobiDB-lite"/>
    </source>
</evidence>
<dbReference type="VEuPathDB" id="AmoebaDB:DICPUDRAFT_77063"/>
<evidence type="ECO:0000313" key="7">
    <source>
        <dbReference type="EMBL" id="EGC37275.1"/>
    </source>
</evidence>
<keyword evidence="4" id="KW-0143">Chaperone</keyword>
<dbReference type="InterPro" id="IPR002194">
    <property type="entry name" value="Chaperonin_TCP-1_CS"/>
</dbReference>
<dbReference type="STRING" id="5786.F0ZFH2"/>
<evidence type="ECO:0000256" key="2">
    <source>
        <dbReference type="ARBA" id="ARBA00022741"/>
    </source>
</evidence>
<dbReference type="GeneID" id="10500134"/>
<protein>
    <submittedName>
        <fullName evidence="7">Uncharacterized protein</fullName>
    </submittedName>
</protein>
<dbReference type="InterPro" id="IPR027410">
    <property type="entry name" value="TCP-1-like_intermed_sf"/>
</dbReference>
<dbReference type="RefSeq" id="XP_003286163.1">
    <property type="nucleotide sequence ID" value="XM_003286115.1"/>
</dbReference>
<keyword evidence="2" id="KW-0547">Nucleotide-binding</keyword>
<name>F0ZFH2_DICPU</name>
<dbReference type="GO" id="GO:0005832">
    <property type="term" value="C:chaperonin-containing T-complex"/>
    <property type="evidence" value="ECO:0000318"/>
    <property type="project" value="GO_Central"/>
</dbReference>
<keyword evidence="3" id="KW-0067">ATP-binding</keyword>
<dbReference type="InterPro" id="IPR027409">
    <property type="entry name" value="GroEL-like_apical_dom_sf"/>
</dbReference>
<comment type="function">
    <text evidence="5">Molecular chaperone; assists the folding of proteins upon ATP hydrolysis. Known to play a role, in vitro, in the folding of actin and tubulin.</text>
</comment>
<accession>F0ZFH2</accession>
<dbReference type="GO" id="GO:0051082">
    <property type="term" value="F:unfolded protein binding"/>
    <property type="evidence" value="ECO:0000318"/>
    <property type="project" value="GO_Central"/>
</dbReference>
<dbReference type="SUPFAM" id="SSF54849">
    <property type="entry name" value="GroEL-intermediate domain like"/>
    <property type="match status" value="1"/>
</dbReference>
<dbReference type="Pfam" id="PF00118">
    <property type="entry name" value="Cpn60_TCP1"/>
    <property type="match status" value="2"/>
</dbReference>
<dbReference type="InParanoid" id="F0ZFH2"/>
<dbReference type="OrthoDB" id="19167at2759"/>
<dbReference type="OMA" id="VCQWGID"/>
<gene>
    <name evidence="7" type="ORF">DICPUDRAFT_77063</name>
</gene>
<evidence type="ECO:0000256" key="4">
    <source>
        <dbReference type="ARBA" id="ARBA00023186"/>
    </source>
</evidence>
<dbReference type="EMBL" id="GL871003">
    <property type="protein sequence ID" value="EGC37275.1"/>
    <property type="molecule type" value="Genomic_DNA"/>
</dbReference>
<dbReference type="KEGG" id="dpp:DICPUDRAFT_77063"/>
<dbReference type="eggNOG" id="KOG0357">
    <property type="taxonomic scope" value="Eukaryota"/>
</dbReference>
<dbReference type="GO" id="GO:0005524">
    <property type="term" value="F:ATP binding"/>
    <property type="evidence" value="ECO:0007669"/>
    <property type="project" value="UniProtKB-KW"/>
</dbReference>
<dbReference type="FunFam" id="3.50.7.10:FF:000061">
    <property type="match status" value="1"/>
</dbReference>
<dbReference type="AlphaFoldDB" id="F0ZFH2"/>
<dbReference type="SUPFAM" id="SSF48592">
    <property type="entry name" value="GroEL equatorial domain-like"/>
    <property type="match status" value="2"/>
</dbReference>
<dbReference type="Gene3D" id="3.50.7.10">
    <property type="entry name" value="GroEL"/>
    <property type="match status" value="1"/>
</dbReference>